<protein>
    <submittedName>
        <fullName evidence="1">Uncharacterized protein</fullName>
    </submittedName>
</protein>
<dbReference type="SUPFAM" id="SSF54001">
    <property type="entry name" value="Cysteine proteinases"/>
    <property type="match status" value="1"/>
</dbReference>
<dbReference type="PANTHER" id="PTHR33018:SF19">
    <property type="entry name" value="OS12G0558775 PROTEIN"/>
    <property type="match status" value="1"/>
</dbReference>
<dbReference type="InterPro" id="IPR038765">
    <property type="entry name" value="Papain-like_cys_pep_sf"/>
</dbReference>
<evidence type="ECO:0000313" key="1">
    <source>
        <dbReference type="EMBL" id="TKW26745.1"/>
    </source>
</evidence>
<dbReference type="EMBL" id="CM016554">
    <property type="protein sequence ID" value="TKW26745.1"/>
    <property type="molecule type" value="Genomic_DNA"/>
</dbReference>
<name>A0A4U6VDU4_SETVI</name>
<dbReference type="Proteomes" id="UP000298652">
    <property type="component" value="Chromosome 3"/>
</dbReference>
<organism evidence="1 2">
    <name type="scientific">Setaria viridis</name>
    <name type="common">Green bristlegrass</name>
    <name type="synonym">Setaria italica subsp. viridis</name>
    <dbReference type="NCBI Taxonomy" id="4556"/>
    <lineage>
        <taxon>Eukaryota</taxon>
        <taxon>Viridiplantae</taxon>
        <taxon>Streptophyta</taxon>
        <taxon>Embryophyta</taxon>
        <taxon>Tracheophyta</taxon>
        <taxon>Spermatophyta</taxon>
        <taxon>Magnoliopsida</taxon>
        <taxon>Liliopsida</taxon>
        <taxon>Poales</taxon>
        <taxon>Poaceae</taxon>
        <taxon>PACMAD clade</taxon>
        <taxon>Panicoideae</taxon>
        <taxon>Panicodae</taxon>
        <taxon>Paniceae</taxon>
        <taxon>Cenchrinae</taxon>
        <taxon>Setaria</taxon>
    </lineage>
</organism>
<dbReference type="Gene3D" id="3.40.395.10">
    <property type="entry name" value="Adenoviral Proteinase, Chain A"/>
    <property type="match status" value="1"/>
</dbReference>
<sequence length="215" mass="25849">MQENDVHVVKEKAKYLDPCAIYKVRHNFPNQWGDNHDKLAKYKTKKDKRAKRGRQHKKAMRRVSSYITYMILWQDRHYIWALYNFQGHWIAFMIQPKNRVVTIFDSLDYDQSTYKEFIFILQKLQHYITNGGIHNPERSKEMVVCTNFHATSNHLASTSRLHEQQLLNIGADLCRFILREAVNPMGTYYHPEHELAQEDKYVSLRKWENQEYRQG</sequence>
<dbReference type="PANTHER" id="PTHR33018">
    <property type="entry name" value="OS10G0338966 PROTEIN-RELATED"/>
    <property type="match status" value="1"/>
</dbReference>
<dbReference type="Gramene" id="TKW26745">
    <property type="protein sequence ID" value="TKW26745"/>
    <property type="gene ID" value="SEVIR_3G210300v2"/>
</dbReference>
<keyword evidence="2" id="KW-1185">Reference proteome</keyword>
<dbReference type="OMA" id="HTVWISE"/>
<evidence type="ECO:0000313" key="2">
    <source>
        <dbReference type="Proteomes" id="UP000298652"/>
    </source>
</evidence>
<accession>A0A4U6VDU4</accession>
<proteinExistence type="predicted"/>
<gene>
    <name evidence="1" type="ORF">SEVIR_3G210300v2</name>
</gene>
<dbReference type="AlphaFoldDB" id="A0A4U6VDU4"/>
<reference evidence="1" key="1">
    <citation type="submission" date="2019-03" db="EMBL/GenBank/DDBJ databases">
        <title>WGS assembly of Setaria viridis.</title>
        <authorList>
            <person name="Huang P."/>
            <person name="Jenkins J."/>
            <person name="Grimwood J."/>
            <person name="Barry K."/>
            <person name="Healey A."/>
            <person name="Mamidi S."/>
            <person name="Sreedasyam A."/>
            <person name="Shu S."/>
            <person name="Feldman M."/>
            <person name="Wu J."/>
            <person name="Yu Y."/>
            <person name="Chen C."/>
            <person name="Johnson J."/>
            <person name="Rokhsar D."/>
            <person name="Baxter I."/>
            <person name="Schmutz J."/>
            <person name="Brutnell T."/>
            <person name="Kellogg E."/>
        </authorList>
    </citation>
    <scope>NUCLEOTIDE SEQUENCE [LARGE SCALE GENOMIC DNA]</scope>
</reference>